<accession>A0A5C6VJ26</accession>
<organism evidence="1 2">
    <name type="scientific">Paraburkholderia azotifigens</name>
    <dbReference type="NCBI Taxonomy" id="2057004"/>
    <lineage>
        <taxon>Bacteria</taxon>
        <taxon>Pseudomonadati</taxon>
        <taxon>Pseudomonadota</taxon>
        <taxon>Betaproteobacteria</taxon>
        <taxon>Burkholderiales</taxon>
        <taxon>Burkholderiaceae</taxon>
        <taxon>Paraburkholderia</taxon>
    </lineage>
</organism>
<dbReference type="AlphaFoldDB" id="A0A5C6VJ26"/>
<name>A0A5C6VJ26_9BURK</name>
<dbReference type="Proteomes" id="UP000321776">
    <property type="component" value="Unassembled WGS sequence"/>
</dbReference>
<reference evidence="1 2" key="1">
    <citation type="journal article" date="2018" name="Int. J. Syst. Evol. Microbiol.">
        <title>Paraburkholderia azotifigens sp. nov., a nitrogen-fixing bacterium isolated from paddy soil.</title>
        <authorList>
            <person name="Choi G.M."/>
            <person name="Im W.T."/>
        </authorList>
    </citation>
    <scope>NUCLEOTIDE SEQUENCE [LARGE SCALE GENOMIC DNA]</scope>
    <source>
        <strain evidence="1 2">NF 2-5-3</strain>
    </source>
</reference>
<comment type="caution">
    <text evidence="1">The sequence shown here is derived from an EMBL/GenBank/DDBJ whole genome shotgun (WGS) entry which is preliminary data.</text>
</comment>
<sequence>MDMRIPIWVEDESSETAARIVRHHSTQIGAAPGYVAEVFERLAAEHADAKDDSPAVRGYN</sequence>
<dbReference type="EMBL" id="VOQS01000003">
    <property type="protein sequence ID" value="TXC84671.1"/>
    <property type="molecule type" value="Genomic_DNA"/>
</dbReference>
<gene>
    <name evidence="1" type="ORF">FRZ40_31075</name>
</gene>
<protein>
    <submittedName>
        <fullName evidence="1">Uncharacterized protein</fullName>
    </submittedName>
</protein>
<proteinExistence type="predicted"/>
<evidence type="ECO:0000313" key="1">
    <source>
        <dbReference type="EMBL" id="TXC84671.1"/>
    </source>
</evidence>
<evidence type="ECO:0000313" key="2">
    <source>
        <dbReference type="Proteomes" id="UP000321776"/>
    </source>
</evidence>